<dbReference type="EMBL" id="SDMP01000005">
    <property type="protein sequence ID" value="RYR57432.1"/>
    <property type="molecule type" value="Genomic_DNA"/>
</dbReference>
<feature type="region of interest" description="Disordered" evidence="1">
    <location>
        <begin position="101"/>
        <end position="120"/>
    </location>
</feature>
<evidence type="ECO:0000313" key="2">
    <source>
        <dbReference type="EMBL" id="RYR57432.1"/>
    </source>
</evidence>
<feature type="compositionally biased region" description="Basic and acidic residues" evidence="1">
    <location>
        <begin position="101"/>
        <end position="115"/>
    </location>
</feature>
<evidence type="ECO:0000256" key="1">
    <source>
        <dbReference type="SAM" id="MobiDB-lite"/>
    </source>
</evidence>
<keyword evidence="3" id="KW-1185">Reference proteome</keyword>
<sequence>MRWLLLLPDAVDEIGGCSSSLTRCSSCLTRWTKSVDFFSIVKCELRSLIWRCEMKTRVVCRKIYDYIRYDLKEIAFPSSLPRTRVLKRAARLYAASWLREKPNSEKKPAKGKEPSTLDDLVESDGYTEANANITGRMQGRGLSRLGLTSNKLGSVGPIFG</sequence>
<proteinExistence type="predicted"/>
<dbReference type="PANTHER" id="PTHR36064">
    <property type="entry name" value="EMBRYO DEFECTIVE 2735"/>
    <property type="match status" value="1"/>
</dbReference>
<name>A0A445D2J4_ARAHY</name>
<dbReference type="Proteomes" id="UP000289738">
    <property type="component" value="Chromosome A05"/>
</dbReference>
<protein>
    <submittedName>
        <fullName evidence="2">Uncharacterized protein</fullName>
    </submittedName>
</protein>
<dbReference type="AlphaFoldDB" id="A0A445D2J4"/>
<organism evidence="2 3">
    <name type="scientific">Arachis hypogaea</name>
    <name type="common">Peanut</name>
    <dbReference type="NCBI Taxonomy" id="3818"/>
    <lineage>
        <taxon>Eukaryota</taxon>
        <taxon>Viridiplantae</taxon>
        <taxon>Streptophyta</taxon>
        <taxon>Embryophyta</taxon>
        <taxon>Tracheophyta</taxon>
        <taxon>Spermatophyta</taxon>
        <taxon>Magnoliopsida</taxon>
        <taxon>eudicotyledons</taxon>
        <taxon>Gunneridae</taxon>
        <taxon>Pentapetalae</taxon>
        <taxon>rosids</taxon>
        <taxon>fabids</taxon>
        <taxon>Fabales</taxon>
        <taxon>Fabaceae</taxon>
        <taxon>Papilionoideae</taxon>
        <taxon>50 kb inversion clade</taxon>
        <taxon>dalbergioids sensu lato</taxon>
        <taxon>Dalbergieae</taxon>
        <taxon>Pterocarpus clade</taxon>
        <taxon>Arachis</taxon>
    </lineage>
</organism>
<comment type="caution">
    <text evidence="2">The sequence shown here is derived from an EMBL/GenBank/DDBJ whole genome shotgun (WGS) entry which is preliminary data.</text>
</comment>
<evidence type="ECO:0000313" key="3">
    <source>
        <dbReference type="Proteomes" id="UP000289738"/>
    </source>
</evidence>
<reference evidence="2 3" key="1">
    <citation type="submission" date="2019-01" db="EMBL/GenBank/DDBJ databases">
        <title>Sequencing of cultivated peanut Arachis hypogaea provides insights into genome evolution and oil improvement.</title>
        <authorList>
            <person name="Chen X."/>
        </authorList>
    </citation>
    <scope>NUCLEOTIDE SEQUENCE [LARGE SCALE GENOMIC DNA]</scope>
    <source>
        <strain evidence="3">cv. Fuhuasheng</strain>
        <tissue evidence="2">Leaves</tissue>
    </source>
</reference>
<gene>
    <name evidence="2" type="ORF">Ahy_A05g023166</name>
</gene>
<accession>A0A445D2J4</accession>